<dbReference type="InterPro" id="IPR050595">
    <property type="entry name" value="Bact_response_regulator"/>
</dbReference>
<name>A0A3M2HYS6_9GAMM</name>
<dbReference type="GO" id="GO:0000160">
    <property type="term" value="P:phosphorelay signal transduction system"/>
    <property type="evidence" value="ECO:0007669"/>
    <property type="project" value="InterPro"/>
</dbReference>
<dbReference type="Pfam" id="PF00072">
    <property type="entry name" value="Response_reg"/>
    <property type="match status" value="1"/>
</dbReference>
<gene>
    <name evidence="4" type="ORF">EA797_00475</name>
</gene>
<feature type="domain" description="Response regulatory" evidence="3">
    <location>
        <begin position="6"/>
        <end position="123"/>
    </location>
</feature>
<organism evidence="4 5">
    <name type="scientific">Stutzerimonas zhaodongensis</name>
    <dbReference type="NCBI Taxonomy" id="1176257"/>
    <lineage>
        <taxon>Bacteria</taxon>
        <taxon>Pseudomonadati</taxon>
        <taxon>Pseudomonadota</taxon>
        <taxon>Gammaproteobacteria</taxon>
        <taxon>Pseudomonadales</taxon>
        <taxon>Pseudomonadaceae</taxon>
        <taxon>Stutzerimonas</taxon>
    </lineage>
</organism>
<dbReference type="PROSITE" id="PS50110">
    <property type="entry name" value="RESPONSE_REGULATORY"/>
    <property type="match status" value="1"/>
</dbReference>
<dbReference type="RefSeq" id="WP_122163198.1">
    <property type="nucleotide sequence ID" value="NZ_JAMOIB010000011.1"/>
</dbReference>
<reference evidence="4 5" key="1">
    <citation type="submission" date="2018-10" db="EMBL/GenBank/DDBJ databases">
        <title>Pseudomonas zhaodongensis NEAU-ST5-21(T) genome.</title>
        <authorList>
            <person name="Peng J."/>
            <person name="Liu Z.-P."/>
        </authorList>
    </citation>
    <scope>NUCLEOTIDE SEQUENCE [LARGE SCALE GENOMIC DNA]</scope>
    <source>
        <strain evidence="4 5">NEAU-ST5-21</strain>
    </source>
</reference>
<evidence type="ECO:0000259" key="3">
    <source>
        <dbReference type="PROSITE" id="PS50110"/>
    </source>
</evidence>
<dbReference type="SMART" id="SM00448">
    <property type="entry name" value="REC"/>
    <property type="match status" value="1"/>
</dbReference>
<dbReference type="EMBL" id="RFFM01000001">
    <property type="protein sequence ID" value="RMH91267.1"/>
    <property type="molecule type" value="Genomic_DNA"/>
</dbReference>
<evidence type="ECO:0000313" key="4">
    <source>
        <dbReference type="EMBL" id="RMH91267.1"/>
    </source>
</evidence>
<dbReference type="PANTHER" id="PTHR44591">
    <property type="entry name" value="STRESS RESPONSE REGULATOR PROTEIN 1"/>
    <property type="match status" value="1"/>
</dbReference>
<evidence type="ECO:0000256" key="2">
    <source>
        <dbReference type="PROSITE-ProRule" id="PRU00169"/>
    </source>
</evidence>
<keyword evidence="1 2" id="KW-0597">Phosphoprotein</keyword>
<dbReference type="AlphaFoldDB" id="A0A3M2HYS6"/>
<dbReference type="OrthoDB" id="9800897at2"/>
<evidence type="ECO:0000256" key="1">
    <source>
        <dbReference type="ARBA" id="ARBA00022553"/>
    </source>
</evidence>
<feature type="modified residue" description="4-aspartylphosphate" evidence="2">
    <location>
        <position position="56"/>
    </location>
</feature>
<sequence>MSELKRILHVEDDPSIQAVVKVALEAIGGYQVRSCSSGQQALDEVEGFAPQFILLDVMMPGMDGPETLSRLGELIDLGQIPVVFMTAKVQPSEIESLRRLGARDVIVKPFDPMRLAGQIQAIWDAGGAGPVS</sequence>
<dbReference type="PANTHER" id="PTHR44591:SF3">
    <property type="entry name" value="RESPONSE REGULATORY DOMAIN-CONTAINING PROTEIN"/>
    <property type="match status" value="1"/>
</dbReference>
<dbReference type="Proteomes" id="UP000269774">
    <property type="component" value="Unassembled WGS sequence"/>
</dbReference>
<dbReference type="Gene3D" id="3.40.50.2300">
    <property type="match status" value="1"/>
</dbReference>
<comment type="caution">
    <text evidence="4">The sequence shown here is derived from an EMBL/GenBank/DDBJ whole genome shotgun (WGS) entry which is preliminary data.</text>
</comment>
<dbReference type="InterPro" id="IPR011006">
    <property type="entry name" value="CheY-like_superfamily"/>
</dbReference>
<keyword evidence="5" id="KW-1185">Reference proteome</keyword>
<dbReference type="SUPFAM" id="SSF52172">
    <property type="entry name" value="CheY-like"/>
    <property type="match status" value="1"/>
</dbReference>
<proteinExistence type="predicted"/>
<dbReference type="InterPro" id="IPR001789">
    <property type="entry name" value="Sig_transdc_resp-reg_receiver"/>
</dbReference>
<evidence type="ECO:0000313" key="5">
    <source>
        <dbReference type="Proteomes" id="UP000269774"/>
    </source>
</evidence>
<accession>A0A3M2HYS6</accession>
<protein>
    <submittedName>
        <fullName evidence="4">Response regulator</fullName>
    </submittedName>
</protein>